<evidence type="ECO:0008006" key="3">
    <source>
        <dbReference type="Google" id="ProtNLM"/>
    </source>
</evidence>
<dbReference type="OrthoDB" id="846389at2759"/>
<comment type="caution">
    <text evidence="1">The sequence shown here is derived from an EMBL/GenBank/DDBJ whole genome shotgun (WGS) entry which is preliminary data.</text>
</comment>
<dbReference type="EMBL" id="JADFTS010000006">
    <property type="protein sequence ID" value="KAF9603178.1"/>
    <property type="molecule type" value="Genomic_DNA"/>
</dbReference>
<organism evidence="1 2">
    <name type="scientific">Coptis chinensis</name>
    <dbReference type="NCBI Taxonomy" id="261450"/>
    <lineage>
        <taxon>Eukaryota</taxon>
        <taxon>Viridiplantae</taxon>
        <taxon>Streptophyta</taxon>
        <taxon>Embryophyta</taxon>
        <taxon>Tracheophyta</taxon>
        <taxon>Spermatophyta</taxon>
        <taxon>Magnoliopsida</taxon>
        <taxon>Ranunculales</taxon>
        <taxon>Ranunculaceae</taxon>
        <taxon>Coptidoideae</taxon>
        <taxon>Coptis</taxon>
    </lineage>
</organism>
<protein>
    <recommendedName>
        <fullName evidence="3">RNase H type-1 domain-containing protein</fullName>
    </recommendedName>
</protein>
<sequence length="107" mass="12295">MHFEDLECNVAFCKQYICLHVNIAAHLSRGYMRDSYPDKVLLSKWGVWRKLGRAPRISQCKWLAPHPPVLKINVDGSSFGNLGHAGWGAAYRDALVVCLQYEDWYQN</sequence>
<gene>
    <name evidence="1" type="ORF">IFM89_034511</name>
</gene>
<evidence type="ECO:0000313" key="2">
    <source>
        <dbReference type="Proteomes" id="UP000631114"/>
    </source>
</evidence>
<accession>A0A835HTY0</accession>
<evidence type="ECO:0000313" key="1">
    <source>
        <dbReference type="EMBL" id="KAF9603178.1"/>
    </source>
</evidence>
<name>A0A835HTY0_9MAGN</name>
<keyword evidence="2" id="KW-1185">Reference proteome</keyword>
<dbReference type="AlphaFoldDB" id="A0A835HTY0"/>
<dbReference type="Proteomes" id="UP000631114">
    <property type="component" value="Unassembled WGS sequence"/>
</dbReference>
<reference evidence="1 2" key="1">
    <citation type="submission" date="2020-10" db="EMBL/GenBank/DDBJ databases">
        <title>The Coptis chinensis genome and diversification of protoberbering-type alkaloids.</title>
        <authorList>
            <person name="Wang B."/>
            <person name="Shu S."/>
            <person name="Song C."/>
            <person name="Liu Y."/>
        </authorList>
    </citation>
    <scope>NUCLEOTIDE SEQUENCE [LARGE SCALE GENOMIC DNA]</scope>
    <source>
        <strain evidence="1">HL-2020</strain>
        <tissue evidence="1">Leaf</tissue>
    </source>
</reference>
<proteinExistence type="predicted"/>